<evidence type="ECO:0000256" key="1">
    <source>
        <dbReference type="ARBA" id="ARBA00007362"/>
    </source>
</evidence>
<accession>A0ABN0DRK9</accession>
<dbReference type="SUPFAM" id="SSF103481">
    <property type="entry name" value="Multidrug resistance efflux transporter EmrE"/>
    <property type="match status" value="2"/>
</dbReference>
<gene>
    <name evidence="4" type="ORF">HMPREF9432_00156</name>
</gene>
<feature type="transmembrane region" description="Helical" evidence="2">
    <location>
        <begin position="285"/>
        <end position="305"/>
    </location>
</feature>
<dbReference type="Pfam" id="PF00892">
    <property type="entry name" value="EamA"/>
    <property type="match status" value="1"/>
</dbReference>
<proteinExistence type="inferred from homology"/>
<feature type="transmembrane region" description="Helical" evidence="2">
    <location>
        <begin position="231"/>
        <end position="250"/>
    </location>
</feature>
<evidence type="ECO:0000313" key="4">
    <source>
        <dbReference type="EMBL" id="EHG25655.1"/>
    </source>
</evidence>
<dbReference type="Proteomes" id="UP000003175">
    <property type="component" value="Unassembled WGS sequence"/>
</dbReference>
<feature type="transmembrane region" description="Helical" evidence="2">
    <location>
        <begin position="162"/>
        <end position="185"/>
    </location>
</feature>
<keyword evidence="2" id="KW-0472">Membrane</keyword>
<dbReference type="RefSeq" id="WP_006695740.1">
    <property type="nucleotide sequence ID" value="NZ_JH376857.1"/>
</dbReference>
<keyword evidence="2" id="KW-0812">Transmembrane</keyword>
<dbReference type="InterPro" id="IPR037185">
    <property type="entry name" value="EmrE-like"/>
</dbReference>
<reference evidence="4 5" key="1">
    <citation type="submission" date="2011-08" db="EMBL/GenBank/DDBJ databases">
        <title>The Genome Sequence of Selenomonas noxia F0398.</title>
        <authorList>
            <consortium name="The Broad Institute Genome Sequencing Platform"/>
            <person name="Earl A."/>
            <person name="Ward D."/>
            <person name="Feldgarden M."/>
            <person name="Gevers D."/>
            <person name="Izard J."/>
            <person name="Ganesan A."/>
            <person name="Blanton J.M."/>
            <person name="Baranova O.V."/>
            <person name="Tanner A.C."/>
            <person name="Dewhirst F.E."/>
            <person name="Young S.K."/>
            <person name="Zeng Q."/>
            <person name="Gargeya S."/>
            <person name="Fitzgerald M."/>
            <person name="Haas B."/>
            <person name="Abouelleil A."/>
            <person name="Alvarado L."/>
            <person name="Arachchi H.M."/>
            <person name="Berlin A."/>
            <person name="Brown A."/>
            <person name="Chapman S.B."/>
            <person name="Chen Z."/>
            <person name="Dunbar C."/>
            <person name="Freedman E."/>
            <person name="Gearin G."/>
            <person name="Gellesch M."/>
            <person name="Goldberg J."/>
            <person name="Griggs A."/>
            <person name="Gujja S."/>
            <person name="Heiman D."/>
            <person name="Howarth C."/>
            <person name="Larson L."/>
            <person name="Lui A."/>
            <person name="MacDonald P.J.P."/>
            <person name="Montmayeur A."/>
            <person name="Murphy C."/>
            <person name="Neiman D."/>
            <person name="Pearson M."/>
            <person name="Priest M."/>
            <person name="Roberts A."/>
            <person name="Saif S."/>
            <person name="Shea T."/>
            <person name="Shenoy N."/>
            <person name="Sisk P."/>
            <person name="Stolte C."/>
            <person name="Sykes S."/>
            <person name="Wortman J."/>
            <person name="Nusbaum C."/>
            <person name="Birren B."/>
        </authorList>
    </citation>
    <scope>NUCLEOTIDE SEQUENCE [LARGE SCALE GENOMIC DNA]</scope>
    <source>
        <strain evidence="4 5">F0398</strain>
    </source>
</reference>
<name>A0ABN0DRK9_9FIRM</name>
<feature type="transmembrane region" description="Helical" evidence="2">
    <location>
        <begin position="38"/>
        <end position="62"/>
    </location>
</feature>
<feature type="transmembrane region" description="Helical" evidence="2">
    <location>
        <begin position="109"/>
        <end position="129"/>
    </location>
</feature>
<protein>
    <recommendedName>
        <fullName evidence="3">EamA domain-containing protein</fullName>
    </recommendedName>
</protein>
<keyword evidence="2" id="KW-1133">Transmembrane helix</keyword>
<organism evidence="4 5">
    <name type="scientific">Selenomonas noxia F0398</name>
    <dbReference type="NCBI Taxonomy" id="702437"/>
    <lineage>
        <taxon>Bacteria</taxon>
        <taxon>Bacillati</taxon>
        <taxon>Bacillota</taxon>
        <taxon>Negativicutes</taxon>
        <taxon>Selenomonadales</taxon>
        <taxon>Selenomonadaceae</taxon>
        <taxon>Selenomonas</taxon>
    </lineage>
</organism>
<feature type="transmembrane region" description="Helical" evidence="2">
    <location>
        <begin position="82"/>
        <end position="103"/>
    </location>
</feature>
<feature type="transmembrane region" description="Helical" evidence="2">
    <location>
        <begin position="197"/>
        <end position="216"/>
    </location>
</feature>
<evidence type="ECO:0000256" key="2">
    <source>
        <dbReference type="SAM" id="Phobius"/>
    </source>
</evidence>
<dbReference type="EMBL" id="ADGH01000003">
    <property type="protein sequence ID" value="EHG25655.1"/>
    <property type="molecule type" value="Genomic_DNA"/>
</dbReference>
<dbReference type="PANTHER" id="PTHR22911:SF137">
    <property type="entry name" value="SOLUTE CARRIER FAMILY 35 MEMBER G2-RELATED"/>
    <property type="match status" value="1"/>
</dbReference>
<feature type="transmembrane region" description="Helical" evidence="2">
    <location>
        <begin position="136"/>
        <end position="156"/>
    </location>
</feature>
<feature type="domain" description="EamA" evidence="3">
    <location>
        <begin position="165"/>
        <end position="303"/>
    </location>
</feature>
<sequence>MRRYPLWLMLGLLSGFLWGCNNYLYDIGARPLLEGNLAAGIIVPLVCTAVNDMSAAVSLLLVNGIRGALHAVCTIFRRSGAFLCAAAVLGGPLGQLSYCLGILWAGPTYALALSALYPVVGCILARVILHQAITMRMGLGIALAVTGAVLTAGTPSDFAAPLLLPGLVCGLAAAFCWGSEIVLAVRGMEDIEPDLAITLRECISGSALLFMSLIILPGRLIWEEISSHPDVLGSLVAAGIIAGASYFLWYAVNRAIGCARGMALNASYIIWGVLLQWGIGGATVSGQMILGCGLVFAGVVLVSLYPQKAENIL</sequence>
<evidence type="ECO:0000259" key="3">
    <source>
        <dbReference type="Pfam" id="PF00892"/>
    </source>
</evidence>
<keyword evidence="5" id="KW-1185">Reference proteome</keyword>
<feature type="transmembrane region" description="Helical" evidence="2">
    <location>
        <begin position="262"/>
        <end position="279"/>
    </location>
</feature>
<comment type="similarity">
    <text evidence="1">Belongs to the EamA transporter family.</text>
</comment>
<dbReference type="InterPro" id="IPR000620">
    <property type="entry name" value="EamA_dom"/>
</dbReference>
<dbReference type="PANTHER" id="PTHR22911">
    <property type="entry name" value="ACYL-MALONYL CONDENSING ENZYME-RELATED"/>
    <property type="match status" value="1"/>
</dbReference>
<comment type="caution">
    <text evidence="4">The sequence shown here is derived from an EMBL/GenBank/DDBJ whole genome shotgun (WGS) entry which is preliminary data.</text>
</comment>
<evidence type="ECO:0000313" key="5">
    <source>
        <dbReference type="Proteomes" id="UP000003175"/>
    </source>
</evidence>